<dbReference type="SUPFAM" id="SSF82649">
    <property type="entry name" value="SufE/NifU"/>
    <property type="match status" value="1"/>
</dbReference>
<dbReference type="PANTHER" id="PTHR12561:SF3">
    <property type="entry name" value="LIPOYLTRANSFERASE 1, MITOCHONDRIAL"/>
    <property type="match status" value="1"/>
</dbReference>
<evidence type="ECO:0000256" key="2">
    <source>
        <dbReference type="ARBA" id="ARBA00005124"/>
    </source>
</evidence>
<keyword evidence="10" id="KW-1185">Reference proteome</keyword>
<dbReference type="EC" id="6.3.1.20" evidence="3"/>
<comment type="caution">
    <text evidence="9">The sequence shown here is derived from an EMBL/GenBank/DDBJ whole genome shotgun (WGS) entry which is preliminary data.</text>
</comment>
<evidence type="ECO:0000256" key="7">
    <source>
        <dbReference type="ARBA" id="ARBA00048037"/>
    </source>
</evidence>
<dbReference type="InterPro" id="IPR045864">
    <property type="entry name" value="aa-tRNA-synth_II/BPL/LPL"/>
</dbReference>
<dbReference type="PANTHER" id="PTHR12561">
    <property type="entry name" value="LIPOATE-PROTEIN LIGASE"/>
    <property type="match status" value="1"/>
</dbReference>
<dbReference type="SUPFAM" id="SSF55681">
    <property type="entry name" value="Class II aaRS and biotin synthetases"/>
    <property type="match status" value="1"/>
</dbReference>
<keyword evidence="5" id="KW-0547">Nucleotide-binding</keyword>
<dbReference type="Proteomes" id="UP000016649">
    <property type="component" value="Unassembled WGS sequence"/>
</dbReference>
<keyword evidence="4 9" id="KW-0436">Ligase</keyword>
<dbReference type="PROSITE" id="PS51733">
    <property type="entry name" value="BPL_LPL_CATALYTIC"/>
    <property type="match status" value="1"/>
</dbReference>
<keyword evidence="6" id="KW-0067">ATP-binding</keyword>
<evidence type="ECO:0000256" key="3">
    <source>
        <dbReference type="ARBA" id="ARBA00012367"/>
    </source>
</evidence>
<dbReference type="NCBIfam" id="TIGR00545">
    <property type="entry name" value="lipoyltrans"/>
    <property type="match status" value="1"/>
</dbReference>
<dbReference type="EMBL" id="AWVH01000023">
    <property type="protein sequence ID" value="ERJ93623.1"/>
    <property type="molecule type" value="Genomic_DNA"/>
</dbReference>
<comment type="catalytic activity">
    <reaction evidence="7">
        <text>L-lysyl-[lipoyl-carrier protein] + (R)-lipoate + ATP = N(6)-[(R)-lipoyl]-L-lysyl-[lipoyl-carrier protein] + AMP + diphosphate + H(+)</text>
        <dbReference type="Rhea" id="RHEA:49288"/>
        <dbReference type="Rhea" id="RHEA-COMP:10500"/>
        <dbReference type="Rhea" id="RHEA-COMP:10502"/>
        <dbReference type="ChEBI" id="CHEBI:15378"/>
        <dbReference type="ChEBI" id="CHEBI:29969"/>
        <dbReference type="ChEBI" id="CHEBI:30616"/>
        <dbReference type="ChEBI" id="CHEBI:33019"/>
        <dbReference type="ChEBI" id="CHEBI:83088"/>
        <dbReference type="ChEBI" id="CHEBI:83099"/>
        <dbReference type="ChEBI" id="CHEBI:456215"/>
        <dbReference type="EC" id="6.3.1.20"/>
    </reaction>
</comment>
<dbReference type="Pfam" id="PF21948">
    <property type="entry name" value="LplA-B_cat"/>
    <property type="match status" value="1"/>
</dbReference>
<dbReference type="InterPro" id="IPR019491">
    <property type="entry name" value="Lipoate_protein_ligase_C"/>
</dbReference>
<dbReference type="Gene3D" id="3.30.390.50">
    <property type="entry name" value="CO dehydrogenase flavoprotein, C-terminal domain"/>
    <property type="match status" value="1"/>
</dbReference>
<dbReference type="Pfam" id="PF10437">
    <property type="entry name" value="Lip_prot_lig_C"/>
    <property type="match status" value="1"/>
</dbReference>
<reference evidence="9 10" key="1">
    <citation type="submission" date="2013-08" db="EMBL/GenBank/DDBJ databases">
        <authorList>
            <person name="Weinstock G."/>
            <person name="Sodergren E."/>
            <person name="Wylie T."/>
            <person name="Fulton L."/>
            <person name="Fulton R."/>
            <person name="Fronick C."/>
            <person name="O'Laughlin M."/>
            <person name="Godfrey J."/>
            <person name="Miner T."/>
            <person name="Herter B."/>
            <person name="Appelbaum E."/>
            <person name="Cordes M."/>
            <person name="Lek S."/>
            <person name="Wollam A."/>
            <person name="Pepin K.H."/>
            <person name="Palsikar V.B."/>
            <person name="Mitreva M."/>
            <person name="Wilson R.K."/>
        </authorList>
    </citation>
    <scope>NUCLEOTIDE SEQUENCE [LARGE SCALE GENOMIC DNA]</scope>
    <source>
        <strain evidence="9 10">ATCC 700332</strain>
    </source>
</reference>
<sequence length="330" mass="37510">MTYINCNSTDPFFNFALEEYFLTQKDTLDNCLFWFWRTTPTVMVGRFQNTSEEINAVYVREHGINVVRRNSGGGAIYTDEGAWQFSFIIKNYNENNSSFKYFTQPVIKVLQDMGVPAAFGSRNDITVNGKKISGNAQYKKQTAMVHHGSILYKTDLEALTDSLKVSQDKIFSKSIKSVRERVANISEFMENPLTVQEFKERMVRGILGTSGTEYELTSDDAAHIEQGAAAKFRTWEWNYGCSPAFDIERKKRYAAGGFQIRLQIANGIIVSCSICGDFFETGNIPVSTVEKSLCGIPYRKADIERTVHNKKLHTAFYLLDERDLVESIID</sequence>
<evidence type="ECO:0000256" key="5">
    <source>
        <dbReference type="ARBA" id="ARBA00022741"/>
    </source>
</evidence>
<evidence type="ECO:0000313" key="9">
    <source>
        <dbReference type="EMBL" id="ERJ93623.1"/>
    </source>
</evidence>
<gene>
    <name evidence="9" type="ORF">HMPREF9193_00712</name>
</gene>
<accession>A0ABN0NZT6</accession>
<proteinExistence type="predicted"/>
<feature type="domain" description="BPL/LPL catalytic" evidence="8">
    <location>
        <begin position="27"/>
        <end position="214"/>
    </location>
</feature>
<dbReference type="InterPro" id="IPR004562">
    <property type="entry name" value="LipoylTrfase_LipoateP_Ligase"/>
</dbReference>
<name>A0ABN0NZT6_TRELE</name>
<dbReference type="InterPro" id="IPR004143">
    <property type="entry name" value="BPL_LPL_catalytic"/>
</dbReference>
<organism evidence="9 10">
    <name type="scientific">Treponema lecithinolyticum ATCC 700332</name>
    <dbReference type="NCBI Taxonomy" id="1321815"/>
    <lineage>
        <taxon>Bacteria</taxon>
        <taxon>Pseudomonadati</taxon>
        <taxon>Spirochaetota</taxon>
        <taxon>Spirochaetia</taxon>
        <taxon>Spirochaetales</taxon>
        <taxon>Treponemataceae</taxon>
        <taxon>Treponema</taxon>
    </lineage>
</organism>
<evidence type="ECO:0000256" key="1">
    <source>
        <dbReference type="ARBA" id="ARBA00005085"/>
    </source>
</evidence>
<dbReference type="RefSeq" id="WP_021686936.1">
    <property type="nucleotide sequence ID" value="NZ_KI260564.1"/>
</dbReference>
<evidence type="ECO:0000313" key="10">
    <source>
        <dbReference type="Proteomes" id="UP000016649"/>
    </source>
</evidence>
<dbReference type="GO" id="GO:0016874">
    <property type="term" value="F:ligase activity"/>
    <property type="evidence" value="ECO:0007669"/>
    <property type="project" value="UniProtKB-KW"/>
</dbReference>
<evidence type="ECO:0000256" key="4">
    <source>
        <dbReference type="ARBA" id="ARBA00022598"/>
    </source>
</evidence>
<evidence type="ECO:0000259" key="8">
    <source>
        <dbReference type="PROSITE" id="PS51733"/>
    </source>
</evidence>
<dbReference type="CDD" id="cd16443">
    <property type="entry name" value="LplA"/>
    <property type="match status" value="1"/>
</dbReference>
<evidence type="ECO:0000256" key="6">
    <source>
        <dbReference type="ARBA" id="ARBA00022840"/>
    </source>
</evidence>
<comment type="pathway">
    <text evidence="1">Protein modification; protein lipoylation via exogenous pathway; protein N(6)-(lipoyl)lysine from lipoate: step 2/2.</text>
</comment>
<comment type="pathway">
    <text evidence="2">Protein modification; protein lipoylation via exogenous pathway; protein N(6)-(lipoyl)lysine from lipoate: step 1/2.</text>
</comment>
<protein>
    <recommendedName>
        <fullName evidence="3">lipoate--protein ligase</fullName>
        <ecNumber evidence="3">6.3.1.20</ecNumber>
    </recommendedName>
</protein>
<dbReference type="Gene3D" id="3.30.930.10">
    <property type="entry name" value="Bira Bifunctional Protein, Domain 2"/>
    <property type="match status" value="1"/>
</dbReference>